<proteinExistence type="predicted"/>
<keyword evidence="3" id="KW-1185">Reference proteome</keyword>
<dbReference type="GO" id="GO:0003964">
    <property type="term" value="F:RNA-directed DNA polymerase activity"/>
    <property type="evidence" value="ECO:0007669"/>
    <property type="project" value="UniProtKB-KW"/>
</dbReference>
<dbReference type="InterPro" id="IPR041588">
    <property type="entry name" value="Integrase_H2C2"/>
</dbReference>
<dbReference type="EMBL" id="BQNB010011033">
    <property type="protein sequence ID" value="GJS85206.1"/>
    <property type="molecule type" value="Genomic_DNA"/>
</dbReference>
<dbReference type="PANTHER" id="PTHR48475:SF2">
    <property type="entry name" value="RIBONUCLEASE H"/>
    <property type="match status" value="1"/>
</dbReference>
<gene>
    <name evidence="2" type="ORF">Tco_0751747</name>
</gene>
<dbReference type="Gene3D" id="1.10.340.70">
    <property type="match status" value="1"/>
</dbReference>
<protein>
    <submittedName>
        <fullName evidence="2">Reverse transcriptase domain-containing protein</fullName>
    </submittedName>
</protein>
<feature type="domain" description="Integrase zinc-binding" evidence="1">
    <location>
        <begin position="108"/>
        <end position="161"/>
    </location>
</feature>
<name>A0ABQ4Z631_9ASTR</name>
<reference evidence="2" key="1">
    <citation type="journal article" date="2022" name="Int. J. Mol. Sci.">
        <title>Draft Genome of Tanacetum Coccineum: Genomic Comparison of Closely Related Tanacetum-Family Plants.</title>
        <authorList>
            <person name="Yamashiro T."/>
            <person name="Shiraishi A."/>
            <person name="Nakayama K."/>
            <person name="Satake H."/>
        </authorList>
    </citation>
    <scope>NUCLEOTIDE SEQUENCE</scope>
</reference>
<accession>A0ABQ4Z631</accession>
<sequence>MGVKNLQENVDSRLVANQVNGTYVIKETDMIRCLEKVITLTNSFKAFSIRQVPRSENKKAAALRKITSTSFAHLSKQVLVKELKEKSIRILPEDVKKVRAIRRPLQTNYVLREIHEGSCSMHACTRSVVAKALWTGYYWPTMHKDVRTLIRACQNCQVHKPVPRNLQQKLTPITSLWPFYKWGIDIAGPFLEGPGKTNGLIERANRSLGEGLKARLDARSKNLMEDLPHEVIPAEIGMPTLRTTEVDLGQNNEALEINLDLLEGRRGEAAIREAKSHIVLRKSKRAILGLRAPNSDPFCLVARLGGGQGGARVRYGRDSAREVERRIDCVLSAEMLSIRACGRMIVLVTLRGIVTGRSEELPMRSTECMNRNVMIVWVQTMVSFGSLFRLEQHASCPPTSLRLSEREGFVSDLRKTCKLSRALSALLRLALDMCRSVVCGRDVSLLRVQSCVARDLVWWKKCSRALTWEEDLSTNKGNTGLLLSMENSSDEYVLSLSLHQAMVIRLILSEILNHSFLACSTTMLVRISITMRQTMSIARPINIDFICELK</sequence>
<evidence type="ECO:0000259" key="1">
    <source>
        <dbReference type="Pfam" id="PF17921"/>
    </source>
</evidence>
<keyword evidence="2" id="KW-0695">RNA-directed DNA polymerase</keyword>
<dbReference type="PANTHER" id="PTHR48475">
    <property type="entry name" value="RIBONUCLEASE H"/>
    <property type="match status" value="1"/>
</dbReference>
<keyword evidence="2" id="KW-0548">Nucleotidyltransferase</keyword>
<evidence type="ECO:0000313" key="2">
    <source>
        <dbReference type="EMBL" id="GJS85206.1"/>
    </source>
</evidence>
<keyword evidence="2" id="KW-0808">Transferase</keyword>
<dbReference type="Pfam" id="PF17921">
    <property type="entry name" value="Integrase_H2C2"/>
    <property type="match status" value="1"/>
</dbReference>
<reference evidence="2" key="2">
    <citation type="submission" date="2022-01" db="EMBL/GenBank/DDBJ databases">
        <authorList>
            <person name="Yamashiro T."/>
            <person name="Shiraishi A."/>
            <person name="Satake H."/>
            <person name="Nakayama K."/>
        </authorList>
    </citation>
    <scope>NUCLEOTIDE SEQUENCE</scope>
</reference>
<comment type="caution">
    <text evidence="2">The sequence shown here is derived from an EMBL/GenBank/DDBJ whole genome shotgun (WGS) entry which is preliminary data.</text>
</comment>
<evidence type="ECO:0000313" key="3">
    <source>
        <dbReference type="Proteomes" id="UP001151760"/>
    </source>
</evidence>
<organism evidence="2 3">
    <name type="scientific">Tanacetum coccineum</name>
    <dbReference type="NCBI Taxonomy" id="301880"/>
    <lineage>
        <taxon>Eukaryota</taxon>
        <taxon>Viridiplantae</taxon>
        <taxon>Streptophyta</taxon>
        <taxon>Embryophyta</taxon>
        <taxon>Tracheophyta</taxon>
        <taxon>Spermatophyta</taxon>
        <taxon>Magnoliopsida</taxon>
        <taxon>eudicotyledons</taxon>
        <taxon>Gunneridae</taxon>
        <taxon>Pentapetalae</taxon>
        <taxon>asterids</taxon>
        <taxon>campanulids</taxon>
        <taxon>Asterales</taxon>
        <taxon>Asteraceae</taxon>
        <taxon>Asteroideae</taxon>
        <taxon>Anthemideae</taxon>
        <taxon>Anthemidinae</taxon>
        <taxon>Tanacetum</taxon>
    </lineage>
</organism>
<dbReference type="Proteomes" id="UP001151760">
    <property type="component" value="Unassembled WGS sequence"/>
</dbReference>